<organism evidence="2 3">
    <name type="scientific">Ambrosia artemisiifolia</name>
    <name type="common">Common ragweed</name>
    <dbReference type="NCBI Taxonomy" id="4212"/>
    <lineage>
        <taxon>Eukaryota</taxon>
        <taxon>Viridiplantae</taxon>
        <taxon>Streptophyta</taxon>
        <taxon>Embryophyta</taxon>
        <taxon>Tracheophyta</taxon>
        <taxon>Spermatophyta</taxon>
        <taxon>Magnoliopsida</taxon>
        <taxon>eudicotyledons</taxon>
        <taxon>Gunneridae</taxon>
        <taxon>Pentapetalae</taxon>
        <taxon>asterids</taxon>
        <taxon>campanulids</taxon>
        <taxon>Asterales</taxon>
        <taxon>Asteraceae</taxon>
        <taxon>Asteroideae</taxon>
        <taxon>Heliantheae alliance</taxon>
        <taxon>Heliantheae</taxon>
        <taxon>Ambrosia</taxon>
    </lineage>
</organism>
<evidence type="ECO:0000313" key="3">
    <source>
        <dbReference type="Proteomes" id="UP001206925"/>
    </source>
</evidence>
<dbReference type="InterPro" id="IPR032675">
    <property type="entry name" value="LRR_dom_sf"/>
</dbReference>
<comment type="caution">
    <text evidence="2">The sequence shown here is derived from an EMBL/GenBank/DDBJ whole genome shotgun (WGS) entry which is preliminary data.</text>
</comment>
<dbReference type="SUPFAM" id="SSF81383">
    <property type="entry name" value="F-box domain"/>
    <property type="match status" value="1"/>
</dbReference>
<dbReference type="EMBL" id="JAMZMK010007561">
    <property type="protein sequence ID" value="KAI7744248.1"/>
    <property type="molecule type" value="Genomic_DNA"/>
</dbReference>
<dbReference type="Pfam" id="PF00646">
    <property type="entry name" value="F-box"/>
    <property type="match status" value="1"/>
</dbReference>
<keyword evidence="3" id="KW-1185">Reference proteome</keyword>
<gene>
    <name evidence="2" type="ORF">M8C21_013545</name>
</gene>
<dbReference type="CDD" id="cd22160">
    <property type="entry name" value="F-box_AtFBL13-like"/>
    <property type="match status" value="1"/>
</dbReference>
<dbReference type="Gene3D" id="3.80.10.10">
    <property type="entry name" value="Ribonuclease Inhibitor"/>
    <property type="match status" value="2"/>
</dbReference>
<dbReference type="PANTHER" id="PTHR31900:SF31">
    <property type="entry name" value="F-BOX_LRR-REPEAT PROTEIN 13-LIKE"/>
    <property type="match status" value="1"/>
</dbReference>
<dbReference type="SUPFAM" id="SSF52047">
    <property type="entry name" value="RNI-like"/>
    <property type="match status" value="1"/>
</dbReference>
<protein>
    <recommendedName>
        <fullName evidence="1">FBD domain-containing protein</fullName>
    </recommendedName>
</protein>
<name>A0AAD5CLV2_AMBAR</name>
<dbReference type="InterPro" id="IPR055411">
    <property type="entry name" value="LRR_FXL15/At3g58940/PEG3-like"/>
</dbReference>
<accession>A0AAD5CLV2</accession>
<reference evidence="2" key="1">
    <citation type="submission" date="2022-06" db="EMBL/GenBank/DDBJ databases">
        <title>Uncovering the hologenomic basis of an extraordinary plant invasion.</title>
        <authorList>
            <person name="Bieker V.C."/>
            <person name="Martin M.D."/>
            <person name="Gilbert T."/>
            <person name="Hodgins K."/>
            <person name="Battlay P."/>
            <person name="Petersen B."/>
            <person name="Wilson J."/>
        </authorList>
    </citation>
    <scope>NUCLEOTIDE SEQUENCE</scope>
    <source>
        <strain evidence="2">AA19_3_7</strain>
        <tissue evidence="2">Leaf</tissue>
    </source>
</reference>
<proteinExistence type="predicted"/>
<dbReference type="AlphaFoldDB" id="A0AAD5CLV2"/>
<dbReference type="InterPro" id="IPR006566">
    <property type="entry name" value="FBD"/>
</dbReference>
<dbReference type="Pfam" id="PF24758">
    <property type="entry name" value="LRR_At5g56370"/>
    <property type="match status" value="1"/>
</dbReference>
<dbReference type="Pfam" id="PF08387">
    <property type="entry name" value="FBD"/>
    <property type="match status" value="1"/>
</dbReference>
<dbReference type="Proteomes" id="UP001206925">
    <property type="component" value="Unassembled WGS sequence"/>
</dbReference>
<evidence type="ECO:0000313" key="2">
    <source>
        <dbReference type="EMBL" id="KAI7744248.1"/>
    </source>
</evidence>
<dbReference type="InterPro" id="IPR053781">
    <property type="entry name" value="F-box_AtFBL13-like"/>
</dbReference>
<dbReference type="PANTHER" id="PTHR31900">
    <property type="entry name" value="F-BOX/RNI SUPERFAMILY PROTEIN-RELATED"/>
    <property type="match status" value="1"/>
</dbReference>
<feature type="domain" description="FBD" evidence="1">
    <location>
        <begin position="352"/>
        <end position="424"/>
    </location>
</feature>
<evidence type="ECO:0000259" key="1">
    <source>
        <dbReference type="SMART" id="SM00579"/>
    </source>
</evidence>
<dbReference type="InterPro" id="IPR001810">
    <property type="entry name" value="F-box_dom"/>
</dbReference>
<sequence length="446" mass="51669">MSSISENVNDRLSMLPEDIHSRILSLMPTKFAVRTSVLSKRWRYTWTSVTNLDFDYTRYVRSNEKIIKKFVDGNEEKFKTFVDRVLKFCKTSHVKLFRLHISSYGVRRSSISNWIDKAVRLNVRELDICVIQHEVPLSVFTCKTLTNLRLELSACDFGGWEFPSTIYLPCLKTLDIVGCNNPLAIHGCPVLESLSLEVSCNAEEDFVLNIPTLKRLKVLCRSDSINDNSKVVLRVPKLEYLFLDGVLSSLFEMEDMSCLVGASIAFWHSRFDFLWTDLLNQLRGVQNLSIENFPFTSPLPIFPNMKQLELNSTWQSRQITQFLESCPELKTFCVDFVDWRDFKPEEPKLIPACMLTNLTNIKFSKCDGDASDIEFLEYMLGNAHVLKTVTVFAHENLLIEEDPWFCTQVLKFPRASPHCEIHFRTRKLPPPQELEYDDSDETEAFY</sequence>
<dbReference type="SMART" id="SM00579">
    <property type="entry name" value="FBD"/>
    <property type="match status" value="1"/>
</dbReference>
<dbReference type="InterPro" id="IPR050232">
    <property type="entry name" value="FBL13/AtMIF1-like"/>
</dbReference>
<dbReference type="InterPro" id="IPR036047">
    <property type="entry name" value="F-box-like_dom_sf"/>
</dbReference>